<proteinExistence type="predicted"/>
<accession>A0A1J7JPN3</accession>
<dbReference type="AlphaFoldDB" id="A0A1J7JPN3"/>
<protein>
    <submittedName>
        <fullName evidence="1">Uncharacterized protein</fullName>
    </submittedName>
</protein>
<reference evidence="1 2" key="1">
    <citation type="submission" date="2016-10" db="EMBL/GenBank/DDBJ databases">
        <title>Draft genome sequence of Coniochaeta ligniaria NRRL30616, a lignocellulolytic fungus for bioabatement of inhibitors in plant biomass hydrolysates.</title>
        <authorList>
            <consortium name="DOE Joint Genome Institute"/>
            <person name="Jimenez D.J."/>
            <person name="Hector R.E."/>
            <person name="Riley R."/>
            <person name="Sun H."/>
            <person name="Grigoriev I.V."/>
            <person name="Van Elsas J.D."/>
            <person name="Nichols N.N."/>
        </authorList>
    </citation>
    <scope>NUCLEOTIDE SEQUENCE [LARGE SCALE GENOMIC DNA]</scope>
    <source>
        <strain evidence="1 2">NRRL 30616</strain>
    </source>
</reference>
<name>A0A1J7JPN3_9PEZI</name>
<evidence type="ECO:0000313" key="2">
    <source>
        <dbReference type="Proteomes" id="UP000182658"/>
    </source>
</evidence>
<dbReference type="InParanoid" id="A0A1J7JPN3"/>
<dbReference type="Proteomes" id="UP000182658">
    <property type="component" value="Unassembled WGS sequence"/>
</dbReference>
<keyword evidence="2" id="KW-1185">Reference proteome</keyword>
<evidence type="ECO:0000313" key="1">
    <source>
        <dbReference type="EMBL" id="OIW35345.1"/>
    </source>
</evidence>
<dbReference type="EMBL" id="KV875093">
    <property type="protein sequence ID" value="OIW35345.1"/>
    <property type="molecule type" value="Genomic_DNA"/>
</dbReference>
<sequence length="116" mass="13386">MRKTAYFVDRWLLPSVPKREYTEPGLKRKALQNLEALMHSLISRASRPCKTLVPFFYRRRRKDRTKQASCVAGQAPPRVPVLHFCTAFFSALRRPGRAKGFLGPTTECNCSFRKRG</sequence>
<gene>
    <name evidence="1" type="ORF">CONLIGDRAFT_54187</name>
</gene>
<organism evidence="1 2">
    <name type="scientific">Coniochaeta ligniaria NRRL 30616</name>
    <dbReference type="NCBI Taxonomy" id="1408157"/>
    <lineage>
        <taxon>Eukaryota</taxon>
        <taxon>Fungi</taxon>
        <taxon>Dikarya</taxon>
        <taxon>Ascomycota</taxon>
        <taxon>Pezizomycotina</taxon>
        <taxon>Sordariomycetes</taxon>
        <taxon>Sordariomycetidae</taxon>
        <taxon>Coniochaetales</taxon>
        <taxon>Coniochaetaceae</taxon>
        <taxon>Coniochaeta</taxon>
    </lineage>
</organism>